<dbReference type="EMBL" id="JBHULU010000039">
    <property type="protein sequence ID" value="MFD2516235.1"/>
    <property type="molecule type" value="Genomic_DNA"/>
</dbReference>
<dbReference type="EC" id="2.3.-.-" evidence="2"/>
<accession>A0ABW5IU66</accession>
<protein>
    <submittedName>
        <fullName evidence="2">GNAT family N-acetyltransferase</fullName>
        <ecNumber evidence="2">2.3.-.-</ecNumber>
    </submittedName>
</protein>
<dbReference type="SUPFAM" id="SSF55729">
    <property type="entry name" value="Acyl-CoA N-acyltransferases (Nat)"/>
    <property type="match status" value="1"/>
</dbReference>
<dbReference type="Pfam" id="PF13302">
    <property type="entry name" value="Acetyltransf_3"/>
    <property type="match status" value="1"/>
</dbReference>
<dbReference type="Gene3D" id="3.40.630.30">
    <property type="match status" value="1"/>
</dbReference>
<dbReference type="Proteomes" id="UP001597544">
    <property type="component" value="Unassembled WGS sequence"/>
</dbReference>
<evidence type="ECO:0000259" key="1">
    <source>
        <dbReference type="Pfam" id="PF13302"/>
    </source>
</evidence>
<keyword evidence="2" id="KW-0808">Transferase</keyword>
<gene>
    <name evidence="2" type="ORF">ACFSRY_20355</name>
</gene>
<evidence type="ECO:0000313" key="2">
    <source>
        <dbReference type="EMBL" id="MFD2516235.1"/>
    </source>
</evidence>
<dbReference type="InterPro" id="IPR000182">
    <property type="entry name" value="GNAT_dom"/>
</dbReference>
<name>A0ABW5IU66_9BACT</name>
<keyword evidence="3" id="KW-1185">Reference proteome</keyword>
<keyword evidence="2" id="KW-0012">Acyltransferase</keyword>
<dbReference type="InterPro" id="IPR051531">
    <property type="entry name" value="N-acetyltransferase"/>
</dbReference>
<sequence>MNFLYQTLADSFNDQLETEHLLLRPYQDGDESDFMRLLQEDPSILNPAFGGRLARVRVLDDARTQVKQLRTEWDNRKMFDFGVWLKEEKEYIGDIALKNLDHRIPKAEVGLYFTNWPGTHQLAVEGLQAVLQFAFDTLKLNKLYLRCTTSNLCFGELAEECGFKKEGTFRNDFKGADSEELLDLIYYGMTREDYEFTRQKQEEESTTSMV</sequence>
<dbReference type="RefSeq" id="WP_377512658.1">
    <property type="nucleotide sequence ID" value="NZ_JBHULU010000039.1"/>
</dbReference>
<dbReference type="PANTHER" id="PTHR43792">
    <property type="entry name" value="GNAT FAMILY, PUTATIVE (AFU_ORTHOLOGUE AFUA_3G00765)-RELATED-RELATED"/>
    <property type="match status" value="1"/>
</dbReference>
<feature type="domain" description="N-acetyltransferase" evidence="1">
    <location>
        <begin position="21"/>
        <end position="164"/>
    </location>
</feature>
<comment type="caution">
    <text evidence="2">The sequence shown here is derived from an EMBL/GenBank/DDBJ whole genome shotgun (WGS) entry which is preliminary data.</text>
</comment>
<reference evidence="3" key="1">
    <citation type="journal article" date="2019" name="Int. J. Syst. Evol. Microbiol.">
        <title>The Global Catalogue of Microorganisms (GCM) 10K type strain sequencing project: providing services to taxonomists for standard genome sequencing and annotation.</title>
        <authorList>
            <consortium name="The Broad Institute Genomics Platform"/>
            <consortium name="The Broad Institute Genome Sequencing Center for Infectious Disease"/>
            <person name="Wu L."/>
            <person name="Ma J."/>
        </authorList>
    </citation>
    <scope>NUCLEOTIDE SEQUENCE [LARGE SCALE GENOMIC DNA]</scope>
    <source>
        <strain evidence="3">KCTC 42498</strain>
    </source>
</reference>
<evidence type="ECO:0000313" key="3">
    <source>
        <dbReference type="Proteomes" id="UP001597544"/>
    </source>
</evidence>
<dbReference type="GO" id="GO:0016746">
    <property type="term" value="F:acyltransferase activity"/>
    <property type="evidence" value="ECO:0007669"/>
    <property type="project" value="UniProtKB-KW"/>
</dbReference>
<proteinExistence type="predicted"/>
<dbReference type="InterPro" id="IPR016181">
    <property type="entry name" value="Acyl_CoA_acyltransferase"/>
</dbReference>
<organism evidence="2 3">
    <name type="scientific">Pontibacter locisalis</name>
    <dbReference type="NCBI Taxonomy" id="1719035"/>
    <lineage>
        <taxon>Bacteria</taxon>
        <taxon>Pseudomonadati</taxon>
        <taxon>Bacteroidota</taxon>
        <taxon>Cytophagia</taxon>
        <taxon>Cytophagales</taxon>
        <taxon>Hymenobacteraceae</taxon>
        <taxon>Pontibacter</taxon>
    </lineage>
</organism>